<dbReference type="AlphaFoldDB" id="A0A1F6G9C9"/>
<dbReference type="InterPro" id="IPR010035">
    <property type="entry name" value="Thi_S"/>
</dbReference>
<comment type="caution">
    <text evidence="1">The sequence shown here is derived from an EMBL/GenBank/DDBJ whole genome shotgun (WGS) entry which is preliminary data.</text>
</comment>
<dbReference type="InterPro" id="IPR012675">
    <property type="entry name" value="Beta-grasp_dom_sf"/>
</dbReference>
<gene>
    <name evidence="1" type="ORF">A2527_05925</name>
</gene>
<evidence type="ECO:0000313" key="2">
    <source>
        <dbReference type="Proteomes" id="UP000178449"/>
    </source>
</evidence>
<name>A0A1F6G9C9_9PROT</name>
<dbReference type="InterPro" id="IPR016155">
    <property type="entry name" value="Mopterin_synth/thiamin_S_b"/>
</dbReference>
<protein>
    <submittedName>
        <fullName evidence="1">Thiamine biosynthesis protein ThiS</fullName>
    </submittedName>
</protein>
<dbReference type="PANTHER" id="PTHR34472">
    <property type="entry name" value="SULFUR CARRIER PROTEIN THIS"/>
    <property type="match status" value="1"/>
</dbReference>
<dbReference type="PANTHER" id="PTHR34472:SF1">
    <property type="entry name" value="SULFUR CARRIER PROTEIN THIS"/>
    <property type="match status" value="1"/>
</dbReference>
<organism evidence="1 2">
    <name type="scientific">Candidatus Lambdaproteobacteria bacterium RIFOXYD2_FULL_50_16</name>
    <dbReference type="NCBI Taxonomy" id="1817772"/>
    <lineage>
        <taxon>Bacteria</taxon>
        <taxon>Pseudomonadati</taxon>
        <taxon>Pseudomonadota</taxon>
        <taxon>Candidatus Lambdaproteobacteria</taxon>
    </lineage>
</organism>
<dbReference type="InterPro" id="IPR003749">
    <property type="entry name" value="ThiS/MoaD-like"/>
</dbReference>
<dbReference type="Proteomes" id="UP000178449">
    <property type="component" value="Unassembled WGS sequence"/>
</dbReference>
<proteinExistence type="predicted"/>
<dbReference type="STRING" id="1817772.A2527_05925"/>
<dbReference type="Pfam" id="PF02597">
    <property type="entry name" value="ThiS"/>
    <property type="match status" value="1"/>
</dbReference>
<accession>A0A1F6G9C9</accession>
<reference evidence="1 2" key="1">
    <citation type="journal article" date="2016" name="Nat. Commun.">
        <title>Thousands of microbial genomes shed light on interconnected biogeochemical processes in an aquifer system.</title>
        <authorList>
            <person name="Anantharaman K."/>
            <person name="Brown C.T."/>
            <person name="Hug L.A."/>
            <person name="Sharon I."/>
            <person name="Castelle C.J."/>
            <person name="Probst A.J."/>
            <person name="Thomas B.C."/>
            <person name="Singh A."/>
            <person name="Wilkins M.J."/>
            <person name="Karaoz U."/>
            <person name="Brodie E.L."/>
            <person name="Williams K.H."/>
            <person name="Hubbard S.S."/>
            <person name="Banfield J.F."/>
        </authorList>
    </citation>
    <scope>NUCLEOTIDE SEQUENCE [LARGE SCALE GENOMIC DNA]</scope>
</reference>
<dbReference type="SUPFAM" id="SSF54285">
    <property type="entry name" value="MoaD/ThiS"/>
    <property type="match status" value="1"/>
</dbReference>
<evidence type="ECO:0000313" key="1">
    <source>
        <dbReference type="EMBL" id="OGG94734.1"/>
    </source>
</evidence>
<dbReference type="Gene3D" id="3.10.20.30">
    <property type="match status" value="1"/>
</dbReference>
<dbReference type="CDD" id="cd00565">
    <property type="entry name" value="Ubl_ThiS"/>
    <property type="match status" value="1"/>
</dbReference>
<dbReference type="NCBIfam" id="TIGR01683">
    <property type="entry name" value="thiS"/>
    <property type="match status" value="1"/>
</dbReference>
<sequence length="68" mass="7403">MELMVNGEKVTLEGGANLSALLAQQKVENPAMVSVQINGEFVEKEQYESSPLAEGDEVDFLYFMGGGY</sequence>
<dbReference type="EMBL" id="MFNE01000035">
    <property type="protein sequence ID" value="OGG94734.1"/>
    <property type="molecule type" value="Genomic_DNA"/>
</dbReference>